<dbReference type="Proteomes" id="UP000198959">
    <property type="component" value="Unassembled WGS sequence"/>
</dbReference>
<accession>A0A1C6RZB6</accession>
<feature type="region of interest" description="Disordered" evidence="1">
    <location>
        <begin position="1"/>
        <end position="25"/>
    </location>
</feature>
<dbReference type="AlphaFoldDB" id="A0A1C6RZB6"/>
<evidence type="ECO:0000313" key="5">
    <source>
        <dbReference type="Proteomes" id="UP000198959"/>
    </source>
</evidence>
<evidence type="ECO:0000256" key="2">
    <source>
        <dbReference type="SAM" id="Phobius"/>
    </source>
</evidence>
<organism evidence="4 5">
    <name type="scientific">Micromonospora pallida</name>
    <dbReference type="NCBI Taxonomy" id="145854"/>
    <lineage>
        <taxon>Bacteria</taxon>
        <taxon>Bacillati</taxon>
        <taxon>Actinomycetota</taxon>
        <taxon>Actinomycetes</taxon>
        <taxon>Micromonosporales</taxon>
        <taxon>Micromonosporaceae</taxon>
        <taxon>Micromonospora</taxon>
    </lineage>
</organism>
<dbReference type="InterPro" id="IPR012551">
    <property type="entry name" value="DUF1707_SHOCT-like"/>
</dbReference>
<keyword evidence="2" id="KW-0472">Membrane</keyword>
<dbReference type="OrthoDB" id="3534574at2"/>
<proteinExistence type="predicted"/>
<dbReference type="EMBL" id="FMHW01000002">
    <property type="protein sequence ID" value="SCL22378.1"/>
    <property type="molecule type" value="Genomic_DNA"/>
</dbReference>
<feature type="compositionally biased region" description="Basic and acidic residues" evidence="1">
    <location>
        <begin position="1"/>
        <end position="10"/>
    </location>
</feature>
<sequence length="155" mass="16850">MHSADDRGSRPGEPPPEVRIGTPERRAAEAALEVHLGEKRLDPDEFERRVRACRLARHQTELVRIFADLPAPHPELPSAAPASRAEPDEDMPPVAVAGCLTLGLGLPVAVVLGVVYGTWWALAVPVAMTVAMTYIEHLRQSARRRTGNSDPNPSD</sequence>
<name>A0A1C6RZB6_9ACTN</name>
<reference evidence="5" key="1">
    <citation type="submission" date="2016-06" db="EMBL/GenBank/DDBJ databases">
        <authorList>
            <person name="Varghese N."/>
            <person name="Submissions Spin"/>
        </authorList>
    </citation>
    <scope>NUCLEOTIDE SEQUENCE [LARGE SCALE GENOMIC DNA]</scope>
    <source>
        <strain evidence="5">DSM 43817</strain>
    </source>
</reference>
<keyword evidence="2" id="KW-0812">Transmembrane</keyword>
<keyword evidence="2" id="KW-1133">Transmembrane helix</keyword>
<keyword evidence="5" id="KW-1185">Reference proteome</keyword>
<evidence type="ECO:0000256" key="1">
    <source>
        <dbReference type="SAM" id="MobiDB-lite"/>
    </source>
</evidence>
<evidence type="ECO:0000313" key="4">
    <source>
        <dbReference type="EMBL" id="SCL22378.1"/>
    </source>
</evidence>
<dbReference type="RefSeq" id="WP_091640503.1">
    <property type="nucleotide sequence ID" value="NZ_FMHW01000002.1"/>
</dbReference>
<evidence type="ECO:0000259" key="3">
    <source>
        <dbReference type="Pfam" id="PF08044"/>
    </source>
</evidence>
<gene>
    <name evidence="4" type="ORF">GA0074692_1383</name>
</gene>
<protein>
    <recommendedName>
        <fullName evidence="3">DUF1707 domain-containing protein</fullName>
    </recommendedName>
</protein>
<dbReference type="STRING" id="145854.GA0074692_1383"/>
<feature type="domain" description="DUF1707" evidence="3">
    <location>
        <begin position="18"/>
        <end position="70"/>
    </location>
</feature>
<dbReference type="Pfam" id="PF08044">
    <property type="entry name" value="DUF1707"/>
    <property type="match status" value="1"/>
</dbReference>
<feature type="transmembrane region" description="Helical" evidence="2">
    <location>
        <begin position="118"/>
        <end position="135"/>
    </location>
</feature>
<feature type="region of interest" description="Disordered" evidence="1">
    <location>
        <begin position="70"/>
        <end position="90"/>
    </location>
</feature>
<feature type="transmembrane region" description="Helical" evidence="2">
    <location>
        <begin position="94"/>
        <end position="112"/>
    </location>
</feature>